<gene>
    <name evidence="4" type="ORF">GLAREA_06145</name>
</gene>
<organism evidence="4 5">
    <name type="scientific">Glarea lozoyensis (strain ATCC 20868 / MF5171)</name>
    <dbReference type="NCBI Taxonomy" id="1116229"/>
    <lineage>
        <taxon>Eukaryota</taxon>
        <taxon>Fungi</taxon>
        <taxon>Dikarya</taxon>
        <taxon>Ascomycota</taxon>
        <taxon>Pezizomycotina</taxon>
        <taxon>Leotiomycetes</taxon>
        <taxon>Helotiales</taxon>
        <taxon>Helotiaceae</taxon>
        <taxon>Glarea</taxon>
    </lineage>
</organism>
<dbReference type="STRING" id="1116229.S3E3V5"/>
<name>S3E3V5_GLAL2</name>
<dbReference type="OrthoDB" id="1431247at2759"/>
<dbReference type="KEGG" id="glz:GLAREA_06145"/>
<dbReference type="GeneID" id="19465199"/>
<dbReference type="OMA" id="HEHELEM"/>
<dbReference type="SUPFAM" id="SSF49764">
    <property type="entry name" value="HSP20-like chaperones"/>
    <property type="match status" value="1"/>
</dbReference>
<evidence type="ECO:0000259" key="3">
    <source>
        <dbReference type="PROSITE" id="PS01031"/>
    </source>
</evidence>
<proteinExistence type="inferred from homology"/>
<evidence type="ECO:0000313" key="4">
    <source>
        <dbReference type="EMBL" id="EPE33133.1"/>
    </source>
</evidence>
<keyword evidence="5" id="KW-1185">Reference proteome</keyword>
<dbReference type="CDD" id="cd06464">
    <property type="entry name" value="ACD_sHsps-like"/>
    <property type="match status" value="1"/>
</dbReference>
<dbReference type="Pfam" id="PF00011">
    <property type="entry name" value="HSP20"/>
    <property type="match status" value="1"/>
</dbReference>
<dbReference type="RefSeq" id="XP_008079750.1">
    <property type="nucleotide sequence ID" value="XM_008081559.1"/>
</dbReference>
<comment type="similarity">
    <text evidence="1 2">Belongs to the small heat shock protein (HSP20) family.</text>
</comment>
<accession>S3E3V5</accession>
<evidence type="ECO:0000256" key="2">
    <source>
        <dbReference type="RuleBase" id="RU003616"/>
    </source>
</evidence>
<dbReference type="PROSITE" id="PS01031">
    <property type="entry name" value="SHSP"/>
    <property type="match status" value="1"/>
</dbReference>
<dbReference type="HOGENOM" id="CLU_046737_1_1_1"/>
<protein>
    <submittedName>
        <fullName evidence="4">HSP20-like chaperone</fullName>
    </submittedName>
</protein>
<sequence>MPFHPLQISSILRPIHITLTPTHQTLSSLVHTLDDQYYSDKNLSHPKAHDVTAPFFDVREYAKTFILEGEFPGIGDPKDIVIDKLGPRTLLVEANTVRFALDDEWRDFQGEHGLWKEGEERTEAHEMKDGKETEEPYQVRLSERHVGCLQRSFTFPTAVDLDGARAKLRNGLLIIRVPKSQDIAKHDSSRIAVEYS</sequence>
<feature type="domain" description="SHSP" evidence="3">
    <location>
        <begin position="46"/>
        <end position="194"/>
    </location>
</feature>
<dbReference type="Gene3D" id="2.60.40.790">
    <property type="match status" value="1"/>
</dbReference>
<dbReference type="EMBL" id="KE145358">
    <property type="protein sequence ID" value="EPE33133.1"/>
    <property type="molecule type" value="Genomic_DNA"/>
</dbReference>
<dbReference type="AlphaFoldDB" id="S3E3V5"/>
<dbReference type="Proteomes" id="UP000016922">
    <property type="component" value="Unassembled WGS sequence"/>
</dbReference>
<evidence type="ECO:0000256" key="1">
    <source>
        <dbReference type="PROSITE-ProRule" id="PRU00285"/>
    </source>
</evidence>
<reference evidence="4 5" key="1">
    <citation type="journal article" date="2013" name="BMC Genomics">
        <title>Genomics-driven discovery of the pneumocandin biosynthetic gene cluster in the fungus Glarea lozoyensis.</title>
        <authorList>
            <person name="Chen L."/>
            <person name="Yue Q."/>
            <person name="Zhang X."/>
            <person name="Xiang M."/>
            <person name="Wang C."/>
            <person name="Li S."/>
            <person name="Che Y."/>
            <person name="Ortiz-Lopez F.J."/>
            <person name="Bills G.F."/>
            <person name="Liu X."/>
            <person name="An Z."/>
        </authorList>
    </citation>
    <scope>NUCLEOTIDE SEQUENCE [LARGE SCALE GENOMIC DNA]</scope>
    <source>
        <strain evidence="5">ATCC 20868 / MF5171</strain>
    </source>
</reference>
<evidence type="ECO:0000313" key="5">
    <source>
        <dbReference type="Proteomes" id="UP000016922"/>
    </source>
</evidence>
<dbReference type="InterPro" id="IPR008978">
    <property type="entry name" value="HSP20-like_chaperone"/>
</dbReference>
<dbReference type="InterPro" id="IPR002068">
    <property type="entry name" value="A-crystallin/Hsp20_dom"/>
</dbReference>